<dbReference type="EMBL" id="LAZR01007687">
    <property type="protein sequence ID" value="KKM83602.1"/>
    <property type="molecule type" value="Genomic_DNA"/>
</dbReference>
<dbReference type="AlphaFoldDB" id="A0A0F9NQQ3"/>
<dbReference type="InterPro" id="IPR007434">
    <property type="entry name" value="FemAB-like"/>
</dbReference>
<sequence length="379" mass="43908">MGTFSHQWFSSINEIDQAQWQRLFGDEPFTQHAFLYALEQSQCVTQQSGWQPHHLAIFENDTLVALAPGYLKGHSYGEYVFDWAWAEAYEKHGLEYYPKWLSGIPFSPIEGKRIAIEHANPNVVYQYITEQLNIHSAEQGWSGWHVNFCDQAQATSLTEQHAMLRVGVQFQWFNKGFETFDDFLQILSSRKRKSLKKERAKIAQQNIDIEWLQGTQITPEIMQLFCEFYQRTYLKRSGHLGYLNMEFFTLLHALMASSLVIMLAKKDDNVIAATLSLVGKNTLYGRYWGASEEVDSLHFELCYYQGIEFAIKHKLNCFHSGAQGEHKIARGFEPVLTYSAHHIVDGDFSNAISDYLKRERGHIDIYKEQCSSLLPFKNE</sequence>
<protein>
    <recommendedName>
        <fullName evidence="2">BioF2-like acetyltransferase domain-containing protein</fullName>
    </recommendedName>
</protein>
<dbReference type="Pfam" id="PF04339">
    <property type="entry name" value="FemAB_like"/>
    <property type="match status" value="1"/>
</dbReference>
<accession>A0A0F9NQQ3</accession>
<dbReference type="PANTHER" id="PTHR47017">
    <property type="entry name" value="ACYL-COA"/>
    <property type="match status" value="1"/>
</dbReference>
<organism evidence="1">
    <name type="scientific">marine sediment metagenome</name>
    <dbReference type="NCBI Taxonomy" id="412755"/>
    <lineage>
        <taxon>unclassified sequences</taxon>
        <taxon>metagenomes</taxon>
        <taxon>ecological metagenomes</taxon>
    </lineage>
</organism>
<dbReference type="InterPro" id="IPR016181">
    <property type="entry name" value="Acyl_CoA_acyltransferase"/>
</dbReference>
<name>A0A0F9NQQ3_9ZZZZ</name>
<dbReference type="Gene3D" id="3.40.630.30">
    <property type="match status" value="1"/>
</dbReference>
<gene>
    <name evidence="1" type="ORF">LCGC14_1307780</name>
</gene>
<dbReference type="PANTHER" id="PTHR47017:SF1">
    <property type="entry name" value="ACYL-COA"/>
    <property type="match status" value="1"/>
</dbReference>
<comment type="caution">
    <text evidence="1">The sequence shown here is derived from an EMBL/GenBank/DDBJ whole genome shotgun (WGS) entry which is preliminary data.</text>
</comment>
<dbReference type="SUPFAM" id="SSF55729">
    <property type="entry name" value="Acyl-CoA N-acyltransferases (Nat)"/>
    <property type="match status" value="1"/>
</dbReference>
<evidence type="ECO:0000313" key="1">
    <source>
        <dbReference type="EMBL" id="KKM83602.1"/>
    </source>
</evidence>
<proteinExistence type="predicted"/>
<evidence type="ECO:0008006" key="2">
    <source>
        <dbReference type="Google" id="ProtNLM"/>
    </source>
</evidence>
<reference evidence="1" key="1">
    <citation type="journal article" date="2015" name="Nature">
        <title>Complex archaea that bridge the gap between prokaryotes and eukaryotes.</title>
        <authorList>
            <person name="Spang A."/>
            <person name="Saw J.H."/>
            <person name="Jorgensen S.L."/>
            <person name="Zaremba-Niedzwiedzka K."/>
            <person name="Martijn J."/>
            <person name="Lind A.E."/>
            <person name="van Eijk R."/>
            <person name="Schleper C."/>
            <person name="Guy L."/>
            <person name="Ettema T.J."/>
        </authorList>
    </citation>
    <scope>NUCLEOTIDE SEQUENCE</scope>
</reference>